<protein>
    <recommendedName>
        <fullName evidence="8">RxLR effector protein</fullName>
    </recommendedName>
</protein>
<gene>
    <name evidence="3" type="ORF">PR001_g24673</name>
    <name evidence="2" type="ORF">PR002_g25117</name>
    <name evidence="4" type="ORF">PR003_g26396</name>
</gene>
<comment type="caution">
    <text evidence="3">The sequence shown here is derived from an EMBL/GenBank/DDBJ whole genome shotgun (WGS) entry which is preliminary data.</text>
</comment>
<feature type="chain" id="PRO_5036164313" description="RxLR effector protein" evidence="1">
    <location>
        <begin position="25"/>
        <end position="324"/>
    </location>
</feature>
<evidence type="ECO:0000313" key="2">
    <source>
        <dbReference type="EMBL" id="KAE8977108.1"/>
    </source>
</evidence>
<reference evidence="5 7" key="1">
    <citation type="submission" date="2018-09" db="EMBL/GenBank/DDBJ databases">
        <title>Genomic investigation of the strawberry pathogen Phytophthora fragariae indicates pathogenicity is determined by transcriptional variation in three key races.</title>
        <authorList>
            <person name="Adams T.M."/>
            <person name="Armitage A.D."/>
            <person name="Sobczyk M.K."/>
            <person name="Bates H.J."/>
            <person name="Dunwell J.M."/>
            <person name="Nellist C.F."/>
            <person name="Harrison R.J."/>
        </authorList>
    </citation>
    <scope>NUCLEOTIDE SEQUENCE [LARGE SCALE GENOMIC DNA]</scope>
    <source>
        <strain evidence="3 5">SCRP249</strain>
        <strain evidence="2 7">SCRP324</strain>
        <strain evidence="4 6">SCRP333</strain>
    </source>
</reference>
<dbReference type="Proteomes" id="UP000434957">
    <property type="component" value="Unassembled WGS sequence"/>
</dbReference>
<dbReference type="EMBL" id="QXFV01003194">
    <property type="protein sequence ID" value="KAE8979040.1"/>
    <property type="molecule type" value="Genomic_DNA"/>
</dbReference>
<feature type="signal peptide" evidence="1">
    <location>
        <begin position="1"/>
        <end position="24"/>
    </location>
</feature>
<evidence type="ECO:0000256" key="1">
    <source>
        <dbReference type="SAM" id="SignalP"/>
    </source>
</evidence>
<evidence type="ECO:0000313" key="3">
    <source>
        <dbReference type="EMBL" id="KAE8979040.1"/>
    </source>
</evidence>
<accession>A0A6A3IA72</accession>
<dbReference type="OrthoDB" id="116824at2759"/>
<evidence type="ECO:0000313" key="4">
    <source>
        <dbReference type="EMBL" id="KAE9286151.1"/>
    </source>
</evidence>
<dbReference type="AlphaFoldDB" id="A0A6A3IA72"/>
<dbReference type="Proteomes" id="UP000429607">
    <property type="component" value="Unassembled WGS sequence"/>
</dbReference>
<dbReference type="EMBL" id="QXFT01003404">
    <property type="protein sequence ID" value="KAE9286151.1"/>
    <property type="molecule type" value="Genomic_DNA"/>
</dbReference>
<name>A0A6A3IA72_9STRA</name>
<keyword evidence="1" id="KW-0732">Signal</keyword>
<evidence type="ECO:0008006" key="8">
    <source>
        <dbReference type="Google" id="ProtNLM"/>
    </source>
</evidence>
<evidence type="ECO:0000313" key="5">
    <source>
        <dbReference type="Proteomes" id="UP000429607"/>
    </source>
</evidence>
<dbReference type="Proteomes" id="UP000435112">
    <property type="component" value="Unassembled WGS sequence"/>
</dbReference>
<evidence type="ECO:0000313" key="6">
    <source>
        <dbReference type="Proteomes" id="UP000434957"/>
    </source>
</evidence>
<evidence type="ECO:0000313" key="7">
    <source>
        <dbReference type="Proteomes" id="UP000435112"/>
    </source>
</evidence>
<organism evidence="3 5">
    <name type="scientific">Phytophthora rubi</name>
    <dbReference type="NCBI Taxonomy" id="129364"/>
    <lineage>
        <taxon>Eukaryota</taxon>
        <taxon>Sar</taxon>
        <taxon>Stramenopiles</taxon>
        <taxon>Oomycota</taxon>
        <taxon>Peronosporomycetes</taxon>
        <taxon>Peronosporales</taxon>
        <taxon>Peronosporaceae</taxon>
        <taxon>Phytophthora</taxon>
    </lineage>
</organism>
<proteinExistence type="predicted"/>
<sequence length="324" mass="35636">MRFLSQALLGAFVLTAATFDSALAIADSKVTAVHSVSSGRELPAHQNRTLRAADDEEERLIIPKTFLDGGKLDKLTNLAKTGVSKVANSARVTMLRLKGKTADEAFVLLKLDKAGDDLLRSPKFSVWVSYMTSITKKYPKTAIVKNLASRYGDDTLARMLEAAKRDPGTTKIATRLQVAQMRDWIRGGKSFDDVLALLKLDDGVDKILANPALGTLGVYINQFNKINPGKQTNTIDRLTVQYGDEALAKMLEAAKKVPSTEKLAKELQVAQFAQWLAEGAKPANIWKMLNMEKATWVKNPDADVFYGYVAFYKSHKSIVTPTTP</sequence>
<keyword evidence="6" id="KW-1185">Reference proteome</keyword>
<dbReference type="EMBL" id="QXFU01003238">
    <property type="protein sequence ID" value="KAE8977108.1"/>
    <property type="molecule type" value="Genomic_DNA"/>
</dbReference>